<comment type="caution">
    <text evidence="1">The sequence shown here is derived from an EMBL/GenBank/DDBJ whole genome shotgun (WGS) entry which is preliminary data.</text>
</comment>
<dbReference type="EMBL" id="ASGP02000007">
    <property type="protein sequence ID" value="KAH9497367.1"/>
    <property type="molecule type" value="Genomic_DNA"/>
</dbReference>
<evidence type="ECO:0000313" key="2">
    <source>
        <dbReference type="Proteomes" id="UP000790347"/>
    </source>
</evidence>
<gene>
    <name evidence="1" type="ORF">DERF_013362</name>
</gene>
<reference evidence="1" key="1">
    <citation type="submission" date="2013-05" db="EMBL/GenBank/DDBJ databases">
        <authorList>
            <person name="Yim A.K.Y."/>
            <person name="Chan T.F."/>
            <person name="Ji K.M."/>
            <person name="Liu X.Y."/>
            <person name="Zhou J.W."/>
            <person name="Li R.Q."/>
            <person name="Yang K.Y."/>
            <person name="Li J."/>
            <person name="Li M."/>
            <person name="Law P.T.W."/>
            <person name="Wu Y.L."/>
            <person name="Cai Z.L."/>
            <person name="Qin H."/>
            <person name="Bao Y."/>
            <person name="Leung R.K.K."/>
            <person name="Ng P.K.S."/>
            <person name="Zou J."/>
            <person name="Zhong X.J."/>
            <person name="Ran P.X."/>
            <person name="Zhong N.S."/>
            <person name="Liu Z.G."/>
            <person name="Tsui S.K.W."/>
        </authorList>
    </citation>
    <scope>NUCLEOTIDE SEQUENCE</scope>
    <source>
        <strain evidence="1">Derf</strain>
        <tissue evidence="1">Whole organism</tissue>
    </source>
</reference>
<protein>
    <submittedName>
        <fullName evidence="1">Uncharacterized protein</fullName>
    </submittedName>
</protein>
<organism evidence="1 2">
    <name type="scientific">Dermatophagoides farinae</name>
    <name type="common">American house dust mite</name>
    <dbReference type="NCBI Taxonomy" id="6954"/>
    <lineage>
        <taxon>Eukaryota</taxon>
        <taxon>Metazoa</taxon>
        <taxon>Ecdysozoa</taxon>
        <taxon>Arthropoda</taxon>
        <taxon>Chelicerata</taxon>
        <taxon>Arachnida</taxon>
        <taxon>Acari</taxon>
        <taxon>Acariformes</taxon>
        <taxon>Sarcoptiformes</taxon>
        <taxon>Astigmata</taxon>
        <taxon>Psoroptidia</taxon>
        <taxon>Analgoidea</taxon>
        <taxon>Pyroglyphidae</taxon>
        <taxon>Dermatophagoidinae</taxon>
        <taxon>Dermatophagoides</taxon>
    </lineage>
</organism>
<dbReference type="AlphaFoldDB" id="A0A922HM06"/>
<accession>A0A922HM06</accession>
<evidence type="ECO:0000313" key="1">
    <source>
        <dbReference type="EMBL" id="KAH9497367.1"/>
    </source>
</evidence>
<sequence length="71" mass="8498">MLNRQMTGKFEKELVSNEKYMHNTHATPSKTRTQLLFWSLLHSAILLSSHQIIKIITWKEDKFLIAYLFLY</sequence>
<name>A0A922HM06_DERFA</name>
<dbReference type="Proteomes" id="UP000790347">
    <property type="component" value="Unassembled WGS sequence"/>
</dbReference>
<reference evidence="1" key="2">
    <citation type="journal article" date="2022" name="Res Sq">
        <title>Comparative Genomics Reveals Insights into the Divergent Evolution of Astigmatic Mites and Household Pest Adaptations.</title>
        <authorList>
            <person name="Xiong Q."/>
            <person name="Wan A.T.-Y."/>
            <person name="Liu X.-Y."/>
            <person name="Fung C.S.-H."/>
            <person name="Xiao X."/>
            <person name="Malainual N."/>
            <person name="Hou J."/>
            <person name="Wang L."/>
            <person name="Wang M."/>
            <person name="Yang K."/>
            <person name="Cui Y."/>
            <person name="Leung E."/>
            <person name="Nong W."/>
            <person name="Shin S.-K."/>
            <person name="Au S."/>
            <person name="Jeong K.Y."/>
            <person name="Chew F.T."/>
            <person name="Hui J."/>
            <person name="Leung T.F."/>
            <person name="Tungtrongchitr A."/>
            <person name="Zhong N."/>
            <person name="Liu Z."/>
            <person name="Tsui S."/>
        </authorList>
    </citation>
    <scope>NUCLEOTIDE SEQUENCE</scope>
    <source>
        <strain evidence="1">Derf</strain>
        <tissue evidence="1">Whole organism</tissue>
    </source>
</reference>
<keyword evidence="2" id="KW-1185">Reference proteome</keyword>
<proteinExistence type="predicted"/>